<evidence type="ECO:0008006" key="3">
    <source>
        <dbReference type="Google" id="ProtNLM"/>
    </source>
</evidence>
<keyword evidence="2" id="KW-1185">Reference proteome</keyword>
<comment type="caution">
    <text evidence="1">The sequence shown here is derived from an EMBL/GenBank/DDBJ whole genome shotgun (WGS) entry which is preliminary data.</text>
</comment>
<accession>A0ABV2SP79</accession>
<evidence type="ECO:0000313" key="2">
    <source>
        <dbReference type="Proteomes" id="UP001549366"/>
    </source>
</evidence>
<proteinExistence type="predicted"/>
<dbReference type="RefSeq" id="WP_354011445.1">
    <property type="nucleotide sequence ID" value="NZ_JBEWTA010000002.1"/>
</dbReference>
<organism evidence="1 2">
    <name type="scientific">Endozoicomonas lisbonensis</name>
    <dbReference type="NCBI Taxonomy" id="3120522"/>
    <lineage>
        <taxon>Bacteria</taxon>
        <taxon>Pseudomonadati</taxon>
        <taxon>Pseudomonadota</taxon>
        <taxon>Gammaproteobacteria</taxon>
        <taxon>Oceanospirillales</taxon>
        <taxon>Endozoicomonadaceae</taxon>
        <taxon>Endozoicomonas</taxon>
    </lineage>
</organism>
<name>A0ABV2SP79_9GAMM</name>
<protein>
    <recommendedName>
        <fullName evidence="3">Morphogenetic protein</fullName>
    </recommendedName>
</protein>
<dbReference type="EMBL" id="JBEWTB010000003">
    <property type="protein sequence ID" value="MET4759580.1"/>
    <property type="molecule type" value="Genomic_DNA"/>
</dbReference>
<dbReference type="Proteomes" id="UP001549366">
    <property type="component" value="Unassembled WGS sequence"/>
</dbReference>
<gene>
    <name evidence="1" type="ORF">V5J35_004899</name>
</gene>
<evidence type="ECO:0000313" key="1">
    <source>
        <dbReference type="EMBL" id="MET4759580.1"/>
    </source>
</evidence>
<reference evidence="1 2" key="1">
    <citation type="submission" date="2024-06" db="EMBL/GenBank/DDBJ databases">
        <title>Genomic Encyclopedia of Type Strains, Phase V (KMG-V): Genome sequencing to study the core and pangenomes of soil and plant-associated prokaryotes.</title>
        <authorList>
            <person name="Whitman W."/>
        </authorList>
    </citation>
    <scope>NUCLEOTIDE SEQUENCE [LARGE SCALE GENOMIC DNA]</scope>
    <source>
        <strain evidence="1 2">NE40</strain>
    </source>
</reference>
<sequence length="189" mass="21147">MTPNELLQAVCDRFAVLLLEPEKLEGLLKLAMRRYQDKAGSSGSLYLSADDVVNGGVEVPPFFSQLIAVHDSKGNYHKSMINREGMINVTHVNRWSEPPYKVDFVVDINHLPLDSGMLPGESIGLIEQYLYHLIELQNNERLRQANQAAKLPVDAIPQASETQAKLDALETAMEEEHSFLPTISISGWF</sequence>